<evidence type="ECO:0000256" key="2">
    <source>
        <dbReference type="ARBA" id="ARBA00006726"/>
    </source>
</evidence>
<keyword evidence="4" id="KW-0539">Nucleus</keyword>
<dbReference type="AlphaFoldDB" id="A0A1V9X0B1"/>
<name>A0A1V9X0B1_9ACAR</name>
<dbReference type="InterPro" id="IPR003175">
    <property type="entry name" value="CDI_dom"/>
</dbReference>
<dbReference type="STRING" id="418985.A0A1V9X0B1"/>
<evidence type="ECO:0000256" key="1">
    <source>
        <dbReference type="ARBA" id="ARBA00004123"/>
    </source>
</evidence>
<feature type="compositionally biased region" description="Low complexity" evidence="6">
    <location>
        <begin position="146"/>
        <end position="158"/>
    </location>
</feature>
<dbReference type="GO" id="GO:0005634">
    <property type="term" value="C:nucleus"/>
    <property type="evidence" value="ECO:0007669"/>
    <property type="project" value="UniProtKB-SubCell"/>
</dbReference>
<dbReference type="EMBL" id="MNPL01030952">
    <property type="protein sequence ID" value="OQR66836.1"/>
    <property type="molecule type" value="Genomic_DNA"/>
</dbReference>
<keyword evidence="9" id="KW-1185">Reference proteome</keyword>
<proteinExistence type="inferred from homology"/>
<evidence type="ECO:0000256" key="3">
    <source>
        <dbReference type="ARBA" id="ARBA00023013"/>
    </source>
</evidence>
<sequence length="165" mass="18040">MPTVLVRAVEPTKMAFQRALPIQPLGLIKKAAGPQRCLFGVPDHQESIRVAQNEIKVEQQRLATKYNFDFENDAPLPGKFQYEKIVRSPDAAESRLHEGAAEDKENSGSSSSASAHRNLLTDFYTVSRKRACPFDSPRPAKKSLNASATPASSATTRAALAEVCE</sequence>
<evidence type="ECO:0000259" key="7">
    <source>
        <dbReference type="Pfam" id="PF02234"/>
    </source>
</evidence>
<evidence type="ECO:0000256" key="6">
    <source>
        <dbReference type="SAM" id="MobiDB-lite"/>
    </source>
</evidence>
<feature type="region of interest" description="Disordered" evidence="6">
    <location>
        <begin position="134"/>
        <end position="158"/>
    </location>
</feature>
<protein>
    <recommendedName>
        <fullName evidence="7">Cyclin-dependent kinase inhibitor domain-containing protein</fullName>
    </recommendedName>
</protein>
<evidence type="ECO:0000313" key="8">
    <source>
        <dbReference type="EMBL" id="OQR66836.1"/>
    </source>
</evidence>
<dbReference type="GO" id="GO:0051726">
    <property type="term" value="P:regulation of cell cycle"/>
    <property type="evidence" value="ECO:0007669"/>
    <property type="project" value="InterPro"/>
</dbReference>
<keyword evidence="3" id="KW-0649">Protein kinase inhibitor</keyword>
<comment type="caution">
    <text evidence="8">The sequence shown here is derived from an EMBL/GenBank/DDBJ whole genome shotgun (WGS) entry which is preliminary data.</text>
</comment>
<evidence type="ECO:0000256" key="4">
    <source>
        <dbReference type="ARBA" id="ARBA00023242"/>
    </source>
</evidence>
<comment type="similarity">
    <text evidence="2">Belongs to the CDI family.</text>
</comment>
<dbReference type="Gene3D" id="4.10.365.10">
    <property type="entry name" value="p27"/>
    <property type="match status" value="1"/>
</dbReference>
<dbReference type="OrthoDB" id="9940972at2759"/>
<accession>A0A1V9X0B1</accession>
<dbReference type="Pfam" id="PF02234">
    <property type="entry name" value="CDI"/>
    <property type="match status" value="1"/>
</dbReference>
<dbReference type="InterPro" id="IPR044898">
    <property type="entry name" value="CDI_dom_sf"/>
</dbReference>
<evidence type="ECO:0000313" key="9">
    <source>
        <dbReference type="Proteomes" id="UP000192247"/>
    </source>
</evidence>
<gene>
    <name evidence="8" type="ORF">BIW11_13900</name>
</gene>
<reference evidence="8 9" key="1">
    <citation type="journal article" date="2017" name="Gigascience">
        <title>Draft genome of the honey bee ectoparasitic mite, Tropilaelaps mercedesae, is shaped by the parasitic life history.</title>
        <authorList>
            <person name="Dong X."/>
            <person name="Armstrong S.D."/>
            <person name="Xia D."/>
            <person name="Makepeace B.L."/>
            <person name="Darby A.C."/>
            <person name="Kadowaki T."/>
        </authorList>
    </citation>
    <scope>NUCLEOTIDE SEQUENCE [LARGE SCALE GENOMIC DNA]</scope>
    <source>
        <strain evidence="8">Wuxi-XJTLU</strain>
    </source>
</reference>
<feature type="compositionally biased region" description="Basic and acidic residues" evidence="6">
    <location>
        <begin position="91"/>
        <end position="106"/>
    </location>
</feature>
<dbReference type="Proteomes" id="UP000192247">
    <property type="component" value="Unassembled WGS sequence"/>
</dbReference>
<evidence type="ECO:0000256" key="5">
    <source>
        <dbReference type="ARBA" id="ARBA00023306"/>
    </source>
</evidence>
<comment type="subcellular location">
    <subcellularLocation>
        <location evidence="1">Nucleus</location>
    </subcellularLocation>
</comment>
<feature type="region of interest" description="Disordered" evidence="6">
    <location>
        <begin position="91"/>
        <end position="114"/>
    </location>
</feature>
<dbReference type="InParanoid" id="A0A1V9X0B1"/>
<organism evidence="8 9">
    <name type="scientific">Tropilaelaps mercedesae</name>
    <dbReference type="NCBI Taxonomy" id="418985"/>
    <lineage>
        <taxon>Eukaryota</taxon>
        <taxon>Metazoa</taxon>
        <taxon>Ecdysozoa</taxon>
        <taxon>Arthropoda</taxon>
        <taxon>Chelicerata</taxon>
        <taxon>Arachnida</taxon>
        <taxon>Acari</taxon>
        <taxon>Parasitiformes</taxon>
        <taxon>Mesostigmata</taxon>
        <taxon>Gamasina</taxon>
        <taxon>Dermanyssoidea</taxon>
        <taxon>Laelapidae</taxon>
        <taxon>Tropilaelaps</taxon>
    </lineage>
</organism>
<dbReference type="PANTHER" id="PTHR10265">
    <property type="entry name" value="CYCLIN-DEPENDENT KINASE INHIBITOR 1"/>
    <property type="match status" value="1"/>
</dbReference>
<dbReference type="GO" id="GO:0004861">
    <property type="term" value="F:cyclin-dependent protein serine/threonine kinase inhibitor activity"/>
    <property type="evidence" value="ECO:0007669"/>
    <property type="project" value="InterPro"/>
</dbReference>
<dbReference type="PANTHER" id="PTHR10265:SF45">
    <property type="entry name" value="DACAPO"/>
    <property type="match status" value="1"/>
</dbReference>
<feature type="domain" description="Cyclin-dependent kinase inhibitor" evidence="7">
    <location>
        <begin position="37"/>
        <end position="85"/>
    </location>
</feature>
<keyword evidence="5" id="KW-0131">Cell cycle</keyword>